<proteinExistence type="predicted"/>
<accession>A0A8D9CE17</accession>
<dbReference type="EMBL" id="OU342829">
    <property type="protein sequence ID" value="CAG7581810.1"/>
    <property type="molecule type" value="Genomic_DNA"/>
</dbReference>
<organism evidence="2">
    <name type="scientific">uncultured marine phage</name>
    <dbReference type="NCBI Taxonomy" id="707152"/>
    <lineage>
        <taxon>Viruses</taxon>
        <taxon>environmental samples</taxon>
    </lineage>
</organism>
<name>A0A8D9CE17_9VIRU</name>
<reference evidence="2" key="1">
    <citation type="submission" date="2021-06" db="EMBL/GenBank/DDBJ databases">
        <authorList>
            <person name="Gannon L."/>
            <person name="Redgwell R T."/>
            <person name="Michniewski S."/>
            <person name="Harrison D C."/>
            <person name="Millard A."/>
        </authorList>
    </citation>
    <scope>NUCLEOTIDE SEQUENCE</scope>
</reference>
<feature type="region of interest" description="Disordered" evidence="1">
    <location>
        <begin position="1"/>
        <end position="33"/>
    </location>
</feature>
<sequence length="76" mass="9060">MGDWKNDRAEGEMREAGKKMVKEAQERAKNEEDQKWEDLKGEIFDQDSENGEEFFHHMNKTINTLRELGYDLPEKK</sequence>
<evidence type="ECO:0000313" key="2">
    <source>
        <dbReference type="EMBL" id="CAG7581810.1"/>
    </source>
</evidence>
<gene>
    <name evidence="2" type="ORF">SLAVMIC_01044</name>
</gene>
<evidence type="ECO:0000256" key="1">
    <source>
        <dbReference type="SAM" id="MobiDB-lite"/>
    </source>
</evidence>
<protein>
    <submittedName>
        <fullName evidence="2">Uncharacterized protein</fullName>
    </submittedName>
</protein>